<dbReference type="AlphaFoldDB" id="A0AAW1JXG8"/>
<sequence length="71" mass="8022">MALNQEASDTKFAEEDAPEGMTAEGPNETKERKRRTTKFAEEDAPEGMTAEGPNETKERKRRTIRIHCKLG</sequence>
<proteinExistence type="predicted"/>
<protein>
    <submittedName>
        <fullName evidence="2">Uncharacterized protein</fullName>
    </submittedName>
</protein>
<evidence type="ECO:0000313" key="3">
    <source>
        <dbReference type="Proteomes" id="UP001458880"/>
    </source>
</evidence>
<evidence type="ECO:0000313" key="2">
    <source>
        <dbReference type="EMBL" id="KAK9710088.1"/>
    </source>
</evidence>
<evidence type="ECO:0000256" key="1">
    <source>
        <dbReference type="SAM" id="MobiDB-lite"/>
    </source>
</evidence>
<comment type="caution">
    <text evidence="2">The sequence shown here is derived from an EMBL/GenBank/DDBJ whole genome shotgun (WGS) entry which is preliminary data.</text>
</comment>
<name>A0AAW1JXG8_POPJA</name>
<feature type="compositionally biased region" description="Basic residues" evidence="1">
    <location>
        <begin position="59"/>
        <end position="71"/>
    </location>
</feature>
<organism evidence="2 3">
    <name type="scientific">Popillia japonica</name>
    <name type="common">Japanese beetle</name>
    <dbReference type="NCBI Taxonomy" id="7064"/>
    <lineage>
        <taxon>Eukaryota</taxon>
        <taxon>Metazoa</taxon>
        <taxon>Ecdysozoa</taxon>
        <taxon>Arthropoda</taxon>
        <taxon>Hexapoda</taxon>
        <taxon>Insecta</taxon>
        <taxon>Pterygota</taxon>
        <taxon>Neoptera</taxon>
        <taxon>Endopterygota</taxon>
        <taxon>Coleoptera</taxon>
        <taxon>Polyphaga</taxon>
        <taxon>Scarabaeiformia</taxon>
        <taxon>Scarabaeidae</taxon>
        <taxon>Rutelinae</taxon>
        <taxon>Popillia</taxon>
    </lineage>
</organism>
<gene>
    <name evidence="2" type="ORF">QE152_g26219</name>
</gene>
<accession>A0AAW1JXG8</accession>
<keyword evidence="3" id="KW-1185">Reference proteome</keyword>
<dbReference type="EMBL" id="JASPKY010000298">
    <property type="protein sequence ID" value="KAK9710088.1"/>
    <property type="molecule type" value="Genomic_DNA"/>
</dbReference>
<dbReference type="Proteomes" id="UP001458880">
    <property type="component" value="Unassembled WGS sequence"/>
</dbReference>
<reference evidence="2 3" key="1">
    <citation type="journal article" date="2024" name="BMC Genomics">
        <title>De novo assembly and annotation of Popillia japonica's genome with initial clues to its potential as an invasive pest.</title>
        <authorList>
            <person name="Cucini C."/>
            <person name="Boschi S."/>
            <person name="Funari R."/>
            <person name="Cardaioli E."/>
            <person name="Iannotti N."/>
            <person name="Marturano G."/>
            <person name="Paoli F."/>
            <person name="Bruttini M."/>
            <person name="Carapelli A."/>
            <person name="Frati F."/>
            <person name="Nardi F."/>
        </authorList>
    </citation>
    <scope>NUCLEOTIDE SEQUENCE [LARGE SCALE GENOMIC DNA]</scope>
    <source>
        <strain evidence="2">DMR45628</strain>
    </source>
</reference>
<feature type="region of interest" description="Disordered" evidence="1">
    <location>
        <begin position="1"/>
        <end position="71"/>
    </location>
</feature>